<evidence type="ECO:0000313" key="7">
    <source>
        <dbReference type="EMBL" id="MCX2718313.1"/>
    </source>
</evidence>
<dbReference type="SUPFAM" id="SSF56317">
    <property type="entry name" value="Carbon-nitrogen hydrolase"/>
    <property type="match status" value="1"/>
</dbReference>
<proteinExistence type="inferred from homology"/>
<dbReference type="Pfam" id="PF00795">
    <property type="entry name" value="CN_hydrolase"/>
    <property type="match status" value="1"/>
</dbReference>
<evidence type="ECO:0000313" key="8">
    <source>
        <dbReference type="Proteomes" id="UP001207116"/>
    </source>
</evidence>
<dbReference type="FunFam" id="3.60.110.10:FF:000004">
    <property type="entry name" value="Carbon-nitrogen hydrolase"/>
    <property type="match status" value="1"/>
</dbReference>
<dbReference type="RefSeq" id="WP_266010319.1">
    <property type="nucleotide sequence ID" value="NZ_JAPFQP010000001.1"/>
</dbReference>
<dbReference type="EMBL" id="JAPFQP010000001">
    <property type="protein sequence ID" value="MCX2718313.1"/>
    <property type="molecule type" value="Genomic_DNA"/>
</dbReference>
<sequence>MEHLHVAMVQTALVWEDPKANRDLLASKMEQLEGEVDLIILPEMFTTGFTMDPGSIPADEGQRTLDWMQEQAKKYRAGILGSTVFIGENNRHFNRLFFVGPDGEQEQYDKRHTFTLAGEDKEYEAGKKRLLFEFRGFRICPMICYDLRFPVWSRNTEDYDLLIYVANWPAPRIGAWDALLKARAIENMSYCLGVNRLGSDQNGHEYTGHSAAYDCLGNTIVFSQEEAILQVVLSQQHLNLNREKLQFLKDRDHFNIQR</sequence>
<dbReference type="InterPro" id="IPR036526">
    <property type="entry name" value="C-N_Hydrolase_sf"/>
</dbReference>
<dbReference type="InterPro" id="IPR052737">
    <property type="entry name" value="Omega-amidase_YafV"/>
</dbReference>
<dbReference type="CDD" id="cd07575">
    <property type="entry name" value="Xc-1258_like"/>
    <property type="match status" value="1"/>
</dbReference>
<dbReference type="PROSITE" id="PS50263">
    <property type="entry name" value="CN_HYDROLASE"/>
    <property type="match status" value="1"/>
</dbReference>
<accession>A0AAE3MJE2</accession>
<reference evidence="7" key="1">
    <citation type="submission" date="2022-11" db="EMBL/GenBank/DDBJ databases">
        <title>The characterization of three novel Bacteroidetes species and genomic analysis of their roles in tidal elemental geochemical cycles.</title>
        <authorList>
            <person name="Ma K.-J."/>
        </authorList>
    </citation>
    <scope>NUCLEOTIDE SEQUENCE</scope>
    <source>
        <strain evidence="7">M415</strain>
    </source>
</reference>
<dbReference type="GO" id="GO:0050152">
    <property type="term" value="F:omega-amidase activity"/>
    <property type="evidence" value="ECO:0007669"/>
    <property type="project" value="UniProtKB-EC"/>
</dbReference>
<gene>
    <name evidence="7" type="ORF">OO016_01745</name>
</gene>
<feature type="domain" description="CN hydrolase" evidence="6">
    <location>
        <begin position="4"/>
        <end position="238"/>
    </location>
</feature>
<dbReference type="PANTHER" id="PTHR47799">
    <property type="entry name" value="OMEGA-AMIDASE YAFV"/>
    <property type="match status" value="1"/>
</dbReference>
<keyword evidence="8" id="KW-1185">Reference proteome</keyword>
<dbReference type="PANTHER" id="PTHR47799:SF1">
    <property type="entry name" value="OMEGA-AMIDASE YAFV"/>
    <property type="match status" value="1"/>
</dbReference>
<dbReference type="NCBIfam" id="NF007757">
    <property type="entry name" value="PRK10438.1"/>
    <property type="match status" value="1"/>
</dbReference>
<comment type="caution">
    <text evidence="7">The sequence shown here is derived from an EMBL/GenBank/DDBJ whole genome shotgun (WGS) entry which is preliminary data.</text>
</comment>
<name>A0AAE3MJE2_9FLAO</name>
<evidence type="ECO:0000256" key="3">
    <source>
        <dbReference type="ARBA" id="ARBA00039118"/>
    </source>
</evidence>
<evidence type="ECO:0000256" key="4">
    <source>
        <dbReference type="ARBA" id="ARBA00052904"/>
    </source>
</evidence>
<protein>
    <recommendedName>
        <fullName evidence="5">Omega-amidase YafV</fullName>
        <ecNumber evidence="3">3.5.1.3</ecNumber>
    </recommendedName>
</protein>
<dbReference type="GO" id="GO:0106008">
    <property type="term" value="F:2-oxoglutaramate amidase activity"/>
    <property type="evidence" value="ECO:0007669"/>
    <property type="project" value="TreeGrafter"/>
</dbReference>
<dbReference type="AlphaFoldDB" id="A0AAE3MJE2"/>
<evidence type="ECO:0000256" key="2">
    <source>
        <dbReference type="ARBA" id="ARBA00022801"/>
    </source>
</evidence>
<evidence type="ECO:0000256" key="1">
    <source>
        <dbReference type="ARBA" id="ARBA00010613"/>
    </source>
</evidence>
<dbReference type="EC" id="3.5.1.3" evidence="3"/>
<keyword evidence="2" id="KW-0378">Hydrolase</keyword>
<dbReference type="InterPro" id="IPR003010">
    <property type="entry name" value="C-N_Hydrolase"/>
</dbReference>
<comment type="similarity">
    <text evidence="1">Belongs to the carbon-nitrogen hydrolase superfamily. NIT1/NIT2 family.</text>
</comment>
<evidence type="ECO:0000259" key="6">
    <source>
        <dbReference type="PROSITE" id="PS50263"/>
    </source>
</evidence>
<evidence type="ECO:0000256" key="5">
    <source>
        <dbReference type="ARBA" id="ARBA00072139"/>
    </source>
</evidence>
<dbReference type="Gene3D" id="3.60.110.10">
    <property type="entry name" value="Carbon-nitrogen hydrolase"/>
    <property type="match status" value="1"/>
</dbReference>
<dbReference type="Proteomes" id="UP001207116">
    <property type="component" value="Unassembled WGS sequence"/>
</dbReference>
<organism evidence="7 8">
    <name type="scientific">Lentiprolixibacter aurantiacus</name>
    <dbReference type="NCBI Taxonomy" id="2993939"/>
    <lineage>
        <taxon>Bacteria</taxon>
        <taxon>Pseudomonadati</taxon>
        <taxon>Bacteroidota</taxon>
        <taxon>Flavobacteriia</taxon>
        <taxon>Flavobacteriales</taxon>
        <taxon>Flavobacteriaceae</taxon>
        <taxon>Lentiprolixibacter</taxon>
    </lineage>
</organism>
<comment type="catalytic activity">
    <reaction evidence="4">
        <text>a monoamide of a dicarboxylate + H2O = a dicarboxylate + NH4(+)</text>
        <dbReference type="Rhea" id="RHEA:11716"/>
        <dbReference type="ChEBI" id="CHEBI:15377"/>
        <dbReference type="ChEBI" id="CHEBI:28938"/>
        <dbReference type="ChEBI" id="CHEBI:28965"/>
        <dbReference type="ChEBI" id="CHEBI:77450"/>
        <dbReference type="EC" id="3.5.1.3"/>
    </reaction>
</comment>